<comment type="caution">
    <text evidence="2">The sequence shown here is derived from an EMBL/GenBank/DDBJ whole genome shotgun (WGS) entry which is preliminary data.</text>
</comment>
<evidence type="ECO:0000313" key="3">
    <source>
        <dbReference type="Proteomes" id="UP000775877"/>
    </source>
</evidence>
<dbReference type="PROSITE" id="PS50828">
    <property type="entry name" value="SMR"/>
    <property type="match status" value="1"/>
</dbReference>
<proteinExistence type="predicted"/>
<evidence type="ECO:0000313" key="2">
    <source>
        <dbReference type="EMBL" id="MCA9381074.1"/>
    </source>
</evidence>
<sequence length="86" mass="9875">MLVFDAELDFHQFGIIDTADIEKILFEFIEDSHYYDKKNLLVITGKGKVVKPLVKKLLGQNPYVKKFKQAGYFNGQEGAFEIELCS</sequence>
<reference evidence="2" key="2">
    <citation type="journal article" date="2021" name="Microbiome">
        <title>Successional dynamics and alternative stable states in a saline activated sludge microbial community over 9 years.</title>
        <authorList>
            <person name="Wang Y."/>
            <person name="Ye J."/>
            <person name="Ju F."/>
            <person name="Liu L."/>
            <person name="Boyd J.A."/>
            <person name="Deng Y."/>
            <person name="Parks D.H."/>
            <person name="Jiang X."/>
            <person name="Yin X."/>
            <person name="Woodcroft B.J."/>
            <person name="Tyson G.W."/>
            <person name="Hugenholtz P."/>
            <person name="Polz M.F."/>
            <person name="Zhang T."/>
        </authorList>
    </citation>
    <scope>NUCLEOTIDE SEQUENCE</scope>
    <source>
        <strain evidence="2">HKST-UBA13</strain>
    </source>
</reference>
<dbReference type="SUPFAM" id="SSF160443">
    <property type="entry name" value="SMR domain-like"/>
    <property type="match status" value="1"/>
</dbReference>
<feature type="domain" description="Smr" evidence="1">
    <location>
        <begin position="22"/>
        <end position="85"/>
    </location>
</feature>
<dbReference type="InterPro" id="IPR036063">
    <property type="entry name" value="Smr_dom_sf"/>
</dbReference>
<dbReference type="Gene3D" id="3.30.1370.110">
    <property type="match status" value="1"/>
</dbReference>
<dbReference type="EMBL" id="JAGQLJ010000045">
    <property type="protein sequence ID" value="MCA9381074.1"/>
    <property type="molecule type" value="Genomic_DNA"/>
</dbReference>
<dbReference type="Proteomes" id="UP000775877">
    <property type="component" value="Unassembled WGS sequence"/>
</dbReference>
<dbReference type="AlphaFoldDB" id="A0A955IAK7"/>
<dbReference type="InterPro" id="IPR002625">
    <property type="entry name" value="Smr_dom"/>
</dbReference>
<name>A0A955IAK7_9BACT</name>
<accession>A0A955IAK7</accession>
<gene>
    <name evidence="2" type="ORF">KC678_02320</name>
</gene>
<dbReference type="Pfam" id="PF01713">
    <property type="entry name" value="Smr"/>
    <property type="match status" value="1"/>
</dbReference>
<protein>
    <submittedName>
        <fullName evidence="2">Smr/MutS family protein</fullName>
    </submittedName>
</protein>
<organism evidence="2 3">
    <name type="scientific">Candidatus Dojkabacteria bacterium</name>
    <dbReference type="NCBI Taxonomy" id="2099670"/>
    <lineage>
        <taxon>Bacteria</taxon>
        <taxon>Candidatus Dojkabacteria</taxon>
    </lineage>
</organism>
<evidence type="ECO:0000259" key="1">
    <source>
        <dbReference type="PROSITE" id="PS50828"/>
    </source>
</evidence>
<reference evidence="2" key="1">
    <citation type="submission" date="2020-04" db="EMBL/GenBank/DDBJ databases">
        <authorList>
            <person name="Zhang T."/>
        </authorList>
    </citation>
    <scope>NUCLEOTIDE SEQUENCE</scope>
    <source>
        <strain evidence="2">HKST-UBA13</strain>
    </source>
</reference>